<reference evidence="2 3" key="1">
    <citation type="submission" date="2018-04" db="EMBL/GenBank/DDBJ databases">
        <title>Pseudomonas sp. nov., isolated from mangrove soil.</title>
        <authorList>
            <person name="Chen C."/>
        </authorList>
    </citation>
    <scope>NUCLEOTIDE SEQUENCE [LARGE SCALE GENOMIC DNA]</scope>
    <source>
        <strain evidence="2 3">TC-11</strain>
    </source>
</reference>
<feature type="compositionally biased region" description="Gly residues" evidence="1">
    <location>
        <begin position="45"/>
        <end position="56"/>
    </location>
</feature>
<sequence length="56" mass="5785">MPRHSNPGNFANDREKAAEAGRKGGHNSGGNFANDPQRASEAGRKGGQNSHGGGRN</sequence>
<evidence type="ECO:0000313" key="3">
    <source>
        <dbReference type="Proteomes" id="UP000244064"/>
    </source>
</evidence>
<feature type="compositionally biased region" description="Basic and acidic residues" evidence="1">
    <location>
        <begin position="12"/>
        <end position="22"/>
    </location>
</feature>
<dbReference type="RefSeq" id="WP_108104608.1">
    <property type="nucleotide sequence ID" value="NZ_QASN01000002.1"/>
</dbReference>
<accession>A0A2T5PF51</accession>
<dbReference type="OrthoDB" id="6545243at2"/>
<dbReference type="InterPro" id="IPR019626">
    <property type="entry name" value="Stress-induced_KGG_rpt"/>
</dbReference>
<comment type="caution">
    <text evidence="2">The sequence shown here is derived from an EMBL/GenBank/DDBJ whole genome shotgun (WGS) entry which is preliminary data.</text>
</comment>
<name>A0A2T5PF51_9PSED</name>
<evidence type="ECO:0000313" key="2">
    <source>
        <dbReference type="EMBL" id="PTU76359.1"/>
    </source>
</evidence>
<dbReference type="AlphaFoldDB" id="A0A2T5PF51"/>
<feature type="region of interest" description="Disordered" evidence="1">
    <location>
        <begin position="1"/>
        <end position="56"/>
    </location>
</feature>
<organism evidence="2 3">
    <name type="scientific">Pseudomonas mangrovi</name>
    <dbReference type="NCBI Taxonomy" id="2161748"/>
    <lineage>
        <taxon>Bacteria</taxon>
        <taxon>Pseudomonadati</taxon>
        <taxon>Pseudomonadota</taxon>
        <taxon>Gammaproteobacteria</taxon>
        <taxon>Pseudomonadales</taxon>
        <taxon>Pseudomonadaceae</taxon>
        <taxon>Pseudomonas</taxon>
    </lineage>
</organism>
<protein>
    <submittedName>
        <fullName evidence="2">General stress protein</fullName>
    </submittedName>
</protein>
<gene>
    <name evidence="2" type="ORF">DBO85_01585</name>
</gene>
<dbReference type="Pfam" id="PF10685">
    <property type="entry name" value="KGG"/>
    <property type="match status" value="2"/>
</dbReference>
<proteinExistence type="predicted"/>
<keyword evidence="3" id="KW-1185">Reference proteome</keyword>
<dbReference type="Proteomes" id="UP000244064">
    <property type="component" value="Unassembled WGS sequence"/>
</dbReference>
<evidence type="ECO:0000256" key="1">
    <source>
        <dbReference type="SAM" id="MobiDB-lite"/>
    </source>
</evidence>
<dbReference type="EMBL" id="QASN01000002">
    <property type="protein sequence ID" value="PTU76359.1"/>
    <property type="molecule type" value="Genomic_DNA"/>
</dbReference>